<protein>
    <submittedName>
        <fullName evidence="1">Uncharacterized protein</fullName>
    </submittedName>
</protein>
<comment type="caution">
    <text evidence="1">The sequence shown here is derived from an EMBL/GenBank/DDBJ whole genome shotgun (WGS) entry which is preliminary data.</text>
</comment>
<evidence type="ECO:0000313" key="1">
    <source>
        <dbReference type="EMBL" id="OGE33974.1"/>
    </source>
</evidence>
<dbReference type="EMBL" id="MFCV01000002">
    <property type="protein sequence ID" value="OGE33974.1"/>
    <property type="molecule type" value="Genomic_DNA"/>
</dbReference>
<organism evidence="1 2">
    <name type="scientific">Candidatus Daviesbacteria bacterium RIFCSPHIGHO2_02_FULL_36_13</name>
    <dbReference type="NCBI Taxonomy" id="1797768"/>
    <lineage>
        <taxon>Bacteria</taxon>
        <taxon>Candidatus Daviesiibacteriota</taxon>
    </lineage>
</organism>
<dbReference type="STRING" id="1797768.A3C59_05380"/>
<proteinExistence type="predicted"/>
<dbReference type="AlphaFoldDB" id="A0A1F5JZD3"/>
<reference evidence="1 2" key="1">
    <citation type="journal article" date="2016" name="Nat. Commun.">
        <title>Thousands of microbial genomes shed light on interconnected biogeochemical processes in an aquifer system.</title>
        <authorList>
            <person name="Anantharaman K."/>
            <person name="Brown C.T."/>
            <person name="Hug L.A."/>
            <person name="Sharon I."/>
            <person name="Castelle C.J."/>
            <person name="Probst A.J."/>
            <person name="Thomas B.C."/>
            <person name="Singh A."/>
            <person name="Wilkins M.J."/>
            <person name="Karaoz U."/>
            <person name="Brodie E.L."/>
            <person name="Williams K.H."/>
            <person name="Hubbard S.S."/>
            <person name="Banfield J.F."/>
        </authorList>
    </citation>
    <scope>NUCLEOTIDE SEQUENCE [LARGE SCALE GENOMIC DNA]</scope>
</reference>
<name>A0A1F5JZD3_9BACT</name>
<evidence type="ECO:0000313" key="2">
    <source>
        <dbReference type="Proteomes" id="UP000176902"/>
    </source>
</evidence>
<accession>A0A1F5JZD3</accession>
<sequence>MVDTFERQYGLPSTIESSEIHMPAKGVIHFADVKPVVDPISEKIMEIVRGEREVTPEAAAKQASFRVSHQMRRAPIVGAVSPK</sequence>
<gene>
    <name evidence="1" type="ORF">A3C59_05380</name>
</gene>
<dbReference type="Proteomes" id="UP000176902">
    <property type="component" value="Unassembled WGS sequence"/>
</dbReference>